<dbReference type="Proteomes" id="UP000664203">
    <property type="component" value="Unassembled WGS sequence"/>
</dbReference>
<name>A0A8H3PKS8_9LECA</name>
<dbReference type="PANTHER" id="PTHR31573">
    <property type="entry name" value="ALPHA-KETOGLUTARATE-DEPENDENT DIOXYGENASE ALKB HOMOLOG 2"/>
    <property type="match status" value="1"/>
</dbReference>
<evidence type="ECO:0000313" key="2">
    <source>
        <dbReference type="EMBL" id="CAF9943054.1"/>
    </source>
</evidence>
<dbReference type="InterPro" id="IPR032852">
    <property type="entry name" value="ALKBH2"/>
</dbReference>
<protein>
    <recommendedName>
        <fullName evidence="1">Alpha-ketoglutarate-dependent dioxygenase AlkB-like domain-containing protein</fullName>
    </recommendedName>
</protein>
<dbReference type="GO" id="GO:0051747">
    <property type="term" value="F:cytosine C-5 DNA demethylase activity"/>
    <property type="evidence" value="ECO:0007669"/>
    <property type="project" value="TreeGrafter"/>
</dbReference>
<accession>A0A8H3PKS8</accession>
<proteinExistence type="predicted"/>
<dbReference type="OrthoDB" id="4845953at2759"/>
<evidence type="ECO:0000313" key="3">
    <source>
        <dbReference type="Proteomes" id="UP000664203"/>
    </source>
</evidence>
<evidence type="ECO:0000259" key="1">
    <source>
        <dbReference type="Pfam" id="PF13532"/>
    </source>
</evidence>
<dbReference type="AlphaFoldDB" id="A0A8H3PKS8"/>
<gene>
    <name evidence="2" type="ORF">ALECFALPRED_010500</name>
</gene>
<feature type="domain" description="Alpha-ketoglutarate-dependent dioxygenase AlkB-like" evidence="1">
    <location>
        <begin position="22"/>
        <end position="70"/>
    </location>
</feature>
<dbReference type="Gene3D" id="2.60.120.590">
    <property type="entry name" value="Alpha-ketoglutarate-dependent dioxygenase AlkB-like"/>
    <property type="match status" value="1"/>
</dbReference>
<dbReference type="SUPFAM" id="SSF51197">
    <property type="entry name" value="Clavaminate synthase-like"/>
    <property type="match status" value="1"/>
</dbReference>
<organism evidence="2 3">
    <name type="scientific">Alectoria fallacina</name>
    <dbReference type="NCBI Taxonomy" id="1903189"/>
    <lineage>
        <taxon>Eukaryota</taxon>
        <taxon>Fungi</taxon>
        <taxon>Dikarya</taxon>
        <taxon>Ascomycota</taxon>
        <taxon>Pezizomycotina</taxon>
        <taxon>Lecanoromycetes</taxon>
        <taxon>OSLEUM clade</taxon>
        <taxon>Lecanoromycetidae</taxon>
        <taxon>Lecanorales</taxon>
        <taxon>Lecanorineae</taxon>
        <taxon>Parmeliaceae</taxon>
        <taxon>Alectoria</taxon>
    </lineage>
</organism>
<dbReference type="Pfam" id="PF13532">
    <property type="entry name" value="2OG-FeII_Oxy_2"/>
    <property type="match status" value="1"/>
</dbReference>
<dbReference type="GO" id="GO:0006307">
    <property type="term" value="P:DNA alkylation repair"/>
    <property type="evidence" value="ECO:0007669"/>
    <property type="project" value="TreeGrafter"/>
</dbReference>
<dbReference type="GO" id="GO:0008198">
    <property type="term" value="F:ferrous iron binding"/>
    <property type="evidence" value="ECO:0007669"/>
    <property type="project" value="TreeGrafter"/>
</dbReference>
<dbReference type="InterPro" id="IPR037151">
    <property type="entry name" value="AlkB-like_sf"/>
</dbReference>
<dbReference type="EMBL" id="CAJPDR010000876">
    <property type="protein sequence ID" value="CAF9943054.1"/>
    <property type="molecule type" value="Genomic_DNA"/>
</dbReference>
<sequence>MNALNHLTWAGKDTIKDGSYRPFNELLCLGYMEKQEIGWHDDGEEDLGPDVASWSLGGAAVMHFRMKSKHWIAKNLTIDNYDPELWVRPGCKAWKLRVAVNKLYKAGRSKEYKIA</sequence>
<keyword evidence="3" id="KW-1185">Reference proteome</keyword>
<dbReference type="GO" id="GO:0035516">
    <property type="term" value="F:broad specificity oxidative DNA demethylase activity"/>
    <property type="evidence" value="ECO:0007669"/>
    <property type="project" value="TreeGrafter"/>
</dbReference>
<reference evidence="2" key="1">
    <citation type="submission" date="2021-03" db="EMBL/GenBank/DDBJ databases">
        <authorList>
            <person name="Tagirdzhanova G."/>
        </authorList>
    </citation>
    <scope>NUCLEOTIDE SEQUENCE</scope>
</reference>
<dbReference type="InterPro" id="IPR027450">
    <property type="entry name" value="AlkB-like"/>
</dbReference>
<comment type="caution">
    <text evidence="2">The sequence shown here is derived from an EMBL/GenBank/DDBJ whole genome shotgun (WGS) entry which is preliminary data.</text>
</comment>
<dbReference type="PANTHER" id="PTHR31573:SF4">
    <property type="entry name" value="FE2OG DIOXYGENASE DOMAIN-CONTAINING PROTEIN"/>
    <property type="match status" value="1"/>
</dbReference>